<keyword evidence="3" id="KW-1185">Reference proteome</keyword>
<proteinExistence type="predicted"/>
<comment type="caution">
    <text evidence="2">The sequence shown here is derived from an EMBL/GenBank/DDBJ whole genome shotgun (WGS) entry which is preliminary data.</text>
</comment>
<reference evidence="2 3" key="1">
    <citation type="journal article" date="2021" name="Sci. Rep.">
        <title>Chromosome anchoring in Senegalese sole (Solea senegalensis) reveals sex-associated markers and genome rearrangements in flatfish.</title>
        <authorList>
            <person name="Guerrero-Cozar I."/>
            <person name="Gomez-Garrido J."/>
            <person name="Berbel C."/>
            <person name="Martinez-Blanch J.F."/>
            <person name="Alioto T."/>
            <person name="Claros M.G."/>
            <person name="Gagnaire P.A."/>
            <person name="Manchado M."/>
        </authorList>
    </citation>
    <scope>NUCLEOTIDE SEQUENCE [LARGE SCALE GENOMIC DNA]</scope>
    <source>
        <strain evidence="2">Sse05_10M</strain>
    </source>
</reference>
<organism evidence="2 3">
    <name type="scientific">Solea senegalensis</name>
    <name type="common">Senegalese sole</name>
    <dbReference type="NCBI Taxonomy" id="28829"/>
    <lineage>
        <taxon>Eukaryota</taxon>
        <taxon>Metazoa</taxon>
        <taxon>Chordata</taxon>
        <taxon>Craniata</taxon>
        <taxon>Vertebrata</taxon>
        <taxon>Euteleostomi</taxon>
        <taxon>Actinopterygii</taxon>
        <taxon>Neopterygii</taxon>
        <taxon>Teleostei</taxon>
        <taxon>Neoteleostei</taxon>
        <taxon>Acanthomorphata</taxon>
        <taxon>Carangaria</taxon>
        <taxon>Pleuronectiformes</taxon>
        <taxon>Pleuronectoidei</taxon>
        <taxon>Soleidae</taxon>
        <taxon>Solea</taxon>
    </lineage>
</organism>
<evidence type="ECO:0000313" key="3">
    <source>
        <dbReference type="Proteomes" id="UP000693946"/>
    </source>
</evidence>
<feature type="transmembrane region" description="Helical" evidence="1">
    <location>
        <begin position="74"/>
        <end position="93"/>
    </location>
</feature>
<dbReference type="Proteomes" id="UP000693946">
    <property type="component" value="Linkage Group LG2"/>
</dbReference>
<feature type="transmembrane region" description="Helical" evidence="1">
    <location>
        <begin position="48"/>
        <end position="68"/>
    </location>
</feature>
<dbReference type="EMBL" id="JAGKHQ010000012">
    <property type="protein sequence ID" value="KAG7503999.1"/>
    <property type="molecule type" value="Genomic_DNA"/>
</dbReference>
<evidence type="ECO:0000256" key="1">
    <source>
        <dbReference type="SAM" id="Phobius"/>
    </source>
</evidence>
<keyword evidence="1" id="KW-1133">Transmembrane helix</keyword>
<keyword evidence="1" id="KW-0812">Transmembrane</keyword>
<feature type="transmembrane region" description="Helical" evidence="1">
    <location>
        <begin position="20"/>
        <end position="41"/>
    </location>
</feature>
<accession>A0AAV6RFB1</accession>
<sequence>MASGHRRYPAFAGYILRWYIRRYPVCCAAMAGGYMKLVIWCSLYDGRWLYTLSGVSCMMAGGYMRLVIRRLLPRWRWLYTLLSGVSCMMSALFRGQRFVLLRSITQPKLHSIYTTKSPDQSPERHIIRNLCGNGDADVTFGKVKGRTACHLPSVFLCRLMLPPWALESAAPRGNRPVNRSVKVIGSGEKCVLIKLLQLEQWISPCKAAQPRGSAVLLLSSVNNDGVN</sequence>
<keyword evidence="1" id="KW-0472">Membrane</keyword>
<dbReference type="AlphaFoldDB" id="A0AAV6RFB1"/>
<gene>
    <name evidence="2" type="ORF">JOB18_048763</name>
</gene>
<evidence type="ECO:0000313" key="2">
    <source>
        <dbReference type="EMBL" id="KAG7503999.1"/>
    </source>
</evidence>
<name>A0AAV6RFB1_SOLSE</name>
<protein>
    <submittedName>
        <fullName evidence="2">Uncharacterized protein</fullName>
    </submittedName>
</protein>